<accession>J5TUH8</accession>
<gene>
    <name evidence="3" type="ORF">A1Q1_00673</name>
</gene>
<dbReference type="OrthoDB" id="307899at2759"/>
<dbReference type="InterPro" id="IPR019401">
    <property type="entry name" value="Znf_CHCC"/>
</dbReference>
<dbReference type="GO" id="GO:0005739">
    <property type="term" value="C:mitochondrion"/>
    <property type="evidence" value="ECO:0007669"/>
    <property type="project" value="GOC"/>
</dbReference>
<dbReference type="VEuPathDB" id="FungiDB:A1Q1_00673"/>
<dbReference type="AlphaFoldDB" id="J5TUH8"/>
<name>J5TUH8_TRIAS</name>
<feature type="compositionally biased region" description="Polar residues" evidence="1">
    <location>
        <begin position="44"/>
        <end position="58"/>
    </location>
</feature>
<dbReference type="HOGENOM" id="CLU_083053_1_0_1"/>
<comment type="caution">
    <text evidence="3">The sequence shown here is derived from an EMBL/GenBank/DDBJ whole genome shotgun (WGS) entry which is preliminary data.</text>
</comment>
<dbReference type="Gene3D" id="2.60.260.40">
    <property type="entry name" value="q5lls5 like domains"/>
    <property type="match status" value="1"/>
</dbReference>
<dbReference type="RefSeq" id="XP_014183887.1">
    <property type="nucleotide sequence ID" value="XM_014328412.1"/>
</dbReference>
<dbReference type="PANTHER" id="PTHR13156">
    <property type="entry name" value="NADH-UBIQUINONE OXIDOREDUCTASE 13 KD-A SUBUNIT"/>
    <property type="match status" value="1"/>
</dbReference>
<dbReference type="Pfam" id="PF10276">
    <property type="entry name" value="zf-CHCC"/>
    <property type="match status" value="1"/>
</dbReference>
<dbReference type="GO" id="GO:0006120">
    <property type="term" value="P:mitochondrial electron transport, NADH to ubiquinone"/>
    <property type="evidence" value="ECO:0007669"/>
    <property type="project" value="TreeGrafter"/>
</dbReference>
<dbReference type="PANTHER" id="PTHR13156:SF0">
    <property type="entry name" value="NADH DEHYDROGENASE [UBIQUINONE] IRON-SULFUR PROTEIN 6, MITOCHONDRIAL"/>
    <property type="match status" value="1"/>
</dbReference>
<organism evidence="3 4">
    <name type="scientific">Trichosporon asahii var. asahii (strain ATCC 90039 / CBS 2479 / JCM 2466 / KCTC 7840 / NBRC 103889/ NCYC 2677 / UAMH 7654)</name>
    <name type="common">Yeast</name>
    <dbReference type="NCBI Taxonomy" id="1186058"/>
    <lineage>
        <taxon>Eukaryota</taxon>
        <taxon>Fungi</taxon>
        <taxon>Dikarya</taxon>
        <taxon>Basidiomycota</taxon>
        <taxon>Agaricomycotina</taxon>
        <taxon>Tremellomycetes</taxon>
        <taxon>Trichosporonales</taxon>
        <taxon>Trichosporonaceae</taxon>
        <taxon>Trichosporon</taxon>
    </lineage>
</organism>
<sequence>MLRAVVRPASLVPRAALTRAASSSVPKVQFDPSDKAPKEAAPGQSPNVPSTWSQNQQPKDAAFNNPRFEQVYVPTQPDSLSAMGLVNEQPIVKVQGRRAVCNGGGGPLGHPKIYINLDKPGARVCGYW</sequence>
<proteinExistence type="predicted"/>
<reference evidence="3 4" key="1">
    <citation type="journal article" date="2012" name="Eukaryot. Cell">
        <title>Draft genome sequence of CBS 2479, the standard type strain of Trichosporon asahii.</title>
        <authorList>
            <person name="Yang R.Y."/>
            <person name="Li H.T."/>
            <person name="Zhu H."/>
            <person name="Zhou G.P."/>
            <person name="Wang M."/>
            <person name="Wang L."/>
        </authorList>
    </citation>
    <scope>NUCLEOTIDE SEQUENCE [LARGE SCALE GENOMIC DNA]</scope>
    <source>
        <strain evidence="4">ATCC 90039 / CBS 2479 / JCM 2466 / KCTC 7840 / NCYC 2677 / UAMH 7654</strain>
    </source>
</reference>
<dbReference type="Proteomes" id="UP000002748">
    <property type="component" value="Unassembled WGS sequence"/>
</dbReference>
<dbReference type="EMBL" id="ALBS01000012">
    <property type="protein sequence ID" value="EJT52926.1"/>
    <property type="molecule type" value="Genomic_DNA"/>
</dbReference>
<evidence type="ECO:0000259" key="2">
    <source>
        <dbReference type="Pfam" id="PF10276"/>
    </source>
</evidence>
<feature type="domain" description="Zinc finger CHCC-type" evidence="2">
    <location>
        <begin position="96"/>
        <end position="127"/>
    </location>
</feature>
<feature type="region of interest" description="Disordered" evidence="1">
    <location>
        <begin position="18"/>
        <end position="66"/>
    </location>
</feature>
<evidence type="ECO:0000256" key="1">
    <source>
        <dbReference type="SAM" id="MobiDB-lite"/>
    </source>
</evidence>
<dbReference type="KEGG" id="tasa:A1Q1_00673"/>
<evidence type="ECO:0000313" key="3">
    <source>
        <dbReference type="EMBL" id="EJT52926.1"/>
    </source>
</evidence>
<protein>
    <recommendedName>
        <fullName evidence="2">Zinc finger CHCC-type domain-containing protein</fullName>
    </recommendedName>
</protein>
<evidence type="ECO:0000313" key="4">
    <source>
        <dbReference type="Proteomes" id="UP000002748"/>
    </source>
</evidence>
<dbReference type="GeneID" id="25984187"/>